<sequence length="94" mass="10506">MSNLKLKLCDEEFADQVTNILEIVTKLTEASDTVSGIADSLKENSLSDILIDREITNKINMLKNFSGALHEAVENDKKNLEGFIEEVESYESVL</sequence>
<accession>A0A927U967</accession>
<name>A0A927U967_9FIRM</name>
<comment type="caution">
    <text evidence="1">The sequence shown here is derived from an EMBL/GenBank/DDBJ whole genome shotgun (WGS) entry which is preliminary data.</text>
</comment>
<reference evidence="1" key="1">
    <citation type="submission" date="2019-04" db="EMBL/GenBank/DDBJ databases">
        <title>Evolution of Biomass-Degrading Anaerobic Consortia Revealed by Metagenomics.</title>
        <authorList>
            <person name="Peng X."/>
        </authorList>
    </citation>
    <scope>NUCLEOTIDE SEQUENCE</scope>
    <source>
        <strain evidence="1">SIG311</strain>
    </source>
</reference>
<gene>
    <name evidence="1" type="ORF">E7272_06250</name>
</gene>
<dbReference type="EMBL" id="SVER01000013">
    <property type="protein sequence ID" value="MBE5919432.1"/>
    <property type="molecule type" value="Genomic_DNA"/>
</dbReference>
<dbReference type="AlphaFoldDB" id="A0A927U967"/>
<proteinExistence type="predicted"/>
<organism evidence="1 2">
    <name type="scientific">Pseudobutyrivibrio ruminis</name>
    <dbReference type="NCBI Taxonomy" id="46206"/>
    <lineage>
        <taxon>Bacteria</taxon>
        <taxon>Bacillati</taxon>
        <taxon>Bacillota</taxon>
        <taxon>Clostridia</taxon>
        <taxon>Lachnospirales</taxon>
        <taxon>Lachnospiraceae</taxon>
        <taxon>Pseudobutyrivibrio</taxon>
    </lineage>
</organism>
<evidence type="ECO:0000313" key="2">
    <source>
        <dbReference type="Proteomes" id="UP000766246"/>
    </source>
</evidence>
<protein>
    <submittedName>
        <fullName evidence="1">Uncharacterized protein</fullName>
    </submittedName>
</protein>
<dbReference type="Proteomes" id="UP000766246">
    <property type="component" value="Unassembled WGS sequence"/>
</dbReference>
<evidence type="ECO:0000313" key="1">
    <source>
        <dbReference type="EMBL" id="MBE5919432.1"/>
    </source>
</evidence>